<dbReference type="SMART" id="SM00646">
    <property type="entry name" value="Ami_3"/>
    <property type="match status" value="1"/>
</dbReference>
<dbReference type="GO" id="GO:0008745">
    <property type="term" value="F:N-acetylmuramoyl-L-alanine amidase activity"/>
    <property type="evidence" value="ECO:0007669"/>
    <property type="project" value="UniProtKB-EC"/>
</dbReference>
<organism evidence="5 6">
    <name type="scientific">Sphingomonas sanguinis</name>
    <dbReference type="NCBI Taxonomy" id="33051"/>
    <lineage>
        <taxon>Bacteria</taxon>
        <taxon>Pseudomonadati</taxon>
        <taxon>Pseudomonadota</taxon>
        <taxon>Alphaproteobacteria</taxon>
        <taxon>Sphingomonadales</taxon>
        <taxon>Sphingomonadaceae</taxon>
        <taxon>Sphingomonas</taxon>
    </lineage>
</organism>
<feature type="non-terminal residue" evidence="5">
    <location>
        <position position="1"/>
    </location>
</feature>
<evidence type="ECO:0000256" key="3">
    <source>
        <dbReference type="ARBA" id="ARBA00022801"/>
    </source>
</evidence>
<dbReference type="CDD" id="cd02696">
    <property type="entry name" value="MurNAc-LAA"/>
    <property type="match status" value="1"/>
</dbReference>
<accession>A0A147J1N9</accession>
<evidence type="ECO:0000256" key="2">
    <source>
        <dbReference type="ARBA" id="ARBA00011901"/>
    </source>
</evidence>
<comment type="catalytic activity">
    <reaction evidence="1">
        <text>Hydrolyzes the link between N-acetylmuramoyl residues and L-amino acid residues in certain cell-wall glycopeptides.</text>
        <dbReference type="EC" id="3.5.1.28"/>
    </reaction>
</comment>
<dbReference type="RefSeq" id="WP_193754753.1">
    <property type="nucleotide sequence ID" value="NZ_LDTC01000331.1"/>
</dbReference>
<evidence type="ECO:0000259" key="4">
    <source>
        <dbReference type="SMART" id="SM00646"/>
    </source>
</evidence>
<proteinExistence type="predicted"/>
<dbReference type="GO" id="GO:0030288">
    <property type="term" value="C:outer membrane-bounded periplasmic space"/>
    <property type="evidence" value="ECO:0007669"/>
    <property type="project" value="TreeGrafter"/>
</dbReference>
<evidence type="ECO:0000313" key="5">
    <source>
        <dbReference type="EMBL" id="KTW02394.1"/>
    </source>
</evidence>
<dbReference type="InterPro" id="IPR002508">
    <property type="entry name" value="MurNAc-LAA_cat"/>
</dbReference>
<dbReference type="InterPro" id="IPR050695">
    <property type="entry name" value="N-acetylmuramoyl_amidase_3"/>
</dbReference>
<dbReference type="EMBL" id="LDTC01000331">
    <property type="protein sequence ID" value="KTW02394.1"/>
    <property type="molecule type" value="Genomic_DNA"/>
</dbReference>
<dbReference type="Gene3D" id="3.40.630.40">
    <property type="entry name" value="Zn-dependent exopeptidases"/>
    <property type="match status" value="1"/>
</dbReference>
<gene>
    <name evidence="5" type="ORF">NS258_18445</name>
</gene>
<dbReference type="Proteomes" id="UP000074410">
    <property type="component" value="Unassembled WGS sequence"/>
</dbReference>
<feature type="domain" description="MurNAc-LAA" evidence="4">
    <location>
        <begin position="3"/>
        <end position="141"/>
    </location>
</feature>
<dbReference type="SUPFAM" id="SSF53187">
    <property type="entry name" value="Zn-dependent exopeptidases"/>
    <property type="match status" value="1"/>
</dbReference>
<keyword evidence="3" id="KW-0378">Hydrolase</keyword>
<sequence>SSHCDSVGAGEERWATAYTLSDGASDKEAAGLGGRENKADVIAGVDLGGNSDVSTILIDLTQRETMNDSASFARLLGREAQPLIPVKPVFHRMASLMVLKAPDMPSILFETGYISNMQDAAFLSSKDGQERIAKAVLQAVEVHFARRMASR</sequence>
<comment type="caution">
    <text evidence="5">The sequence shown here is derived from an EMBL/GenBank/DDBJ whole genome shotgun (WGS) entry which is preliminary data.</text>
</comment>
<dbReference type="GO" id="GO:0009253">
    <property type="term" value="P:peptidoglycan catabolic process"/>
    <property type="evidence" value="ECO:0007669"/>
    <property type="project" value="InterPro"/>
</dbReference>
<reference evidence="5 6" key="1">
    <citation type="journal article" date="2016" name="Front. Microbiol.">
        <title>Genomic Resource of Rice Seed Associated Bacteria.</title>
        <authorList>
            <person name="Midha S."/>
            <person name="Bansal K."/>
            <person name="Sharma S."/>
            <person name="Kumar N."/>
            <person name="Patil P.P."/>
            <person name="Chaudhry V."/>
            <person name="Patil P.B."/>
        </authorList>
    </citation>
    <scope>NUCLEOTIDE SEQUENCE [LARGE SCALE GENOMIC DNA]</scope>
    <source>
        <strain evidence="5 6">NS258</strain>
    </source>
</reference>
<evidence type="ECO:0000256" key="1">
    <source>
        <dbReference type="ARBA" id="ARBA00001561"/>
    </source>
</evidence>
<dbReference type="PATRIC" id="fig|33051.5.peg.1941"/>
<dbReference type="AlphaFoldDB" id="A0A147J1N9"/>
<dbReference type="Pfam" id="PF01520">
    <property type="entry name" value="Amidase_3"/>
    <property type="match status" value="1"/>
</dbReference>
<dbReference type="PANTHER" id="PTHR30404">
    <property type="entry name" value="N-ACETYLMURAMOYL-L-ALANINE AMIDASE"/>
    <property type="match status" value="1"/>
</dbReference>
<protein>
    <recommendedName>
        <fullName evidence="2">N-acetylmuramoyl-L-alanine amidase</fullName>
        <ecNumber evidence="2">3.5.1.28</ecNumber>
    </recommendedName>
</protein>
<dbReference type="PANTHER" id="PTHR30404:SF0">
    <property type="entry name" value="N-ACETYLMURAMOYL-L-ALANINE AMIDASE AMIC"/>
    <property type="match status" value="1"/>
</dbReference>
<dbReference type="EC" id="3.5.1.28" evidence="2"/>
<name>A0A147J1N9_9SPHN</name>
<evidence type="ECO:0000313" key="6">
    <source>
        <dbReference type="Proteomes" id="UP000074410"/>
    </source>
</evidence>